<reference evidence="6" key="1">
    <citation type="submission" date="2022-08" db="UniProtKB">
        <authorList>
            <consortium name="EnsemblMetazoa"/>
        </authorList>
    </citation>
    <scope>IDENTIFICATION</scope>
    <source>
        <strain evidence="6">05x7-T-G4-1.051#20</strain>
    </source>
</reference>
<name>A0A8W8KL63_MAGGI</name>
<keyword evidence="7" id="KW-1185">Reference proteome</keyword>
<evidence type="ECO:0000313" key="7">
    <source>
        <dbReference type="Proteomes" id="UP000005408"/>
    </source>
</evidence>
<evidence type="ECO:0000256" key="4">
    <source>
        <dbReference type="SAM" id="MobiDB-lite"/>
    </source>
</evidence>
<dbReference type="Gene3D" id="3.30.40.10">
    <property type="entry name" value="Zinc/RING finger domain, C3HC4 (zinc finger)"/>
    <property type="match status" value="1"/>
</dbReference>
<dbReference type="AlphaFoldDB" id="A0A8W8KL63"/>
<protein>
    <recommendedName>
        <fullName evidence="5">RING-type domain-containing protein</fullName>
    </recommendedName>
</protein>
<dbReference type="Proteomes" id="UP000005408">
    <property type="component" value="Unassembled WGS sequence"/>
</dbReference>
<dbReference type="InterPro" id="IPR013083">
    <property type="entry name" value="Znf_RING/FYVE/PHD"/>
</dbReference>
<evidence type="ECO:0000259" key="5">
    <source>
        <dbReference type="PROSITE" id="PS50089"/>
    </source>
</evidence>
<feature type="region of interest" description="Disordered" evidence="4">
    <location>
        <begin position="1"/>
        <end position="20"/>
    </location>
</feature>
<dbReference type="PANTHER" id="PTHR17550">
    <property type="entry name" value="E3 UBIQUITIN-PROTEIN LIGASE TTC3"/>
    <property type="match status" value="1"/>
</dbReference>
<dbReference type="SUPFAM" id="SSF57850">
    <property type="entry name" value="RING/U-box"/>
    <property type="match status" value="1"/>
</dbReference>
<evidence type="ECO:0000256" key="3">
    <source>
        <dbReference type="PROSITE-ProRule" id="PRU00175"/>
    </source>
</evidence>
<feature type="domain" description="RING-type" evidence="5">
    <location>
        <begin position="47"/>
        <end position="87"/>
    </location>
</feature>
<dbReference type="SMART" id="SM00184">
    <property type="entry name" value="RING"/>
    <property type="match status" value="1"/>
</dbReference>
<accession>A0A8W8KL63</accession>
<keyword evidence="1 3" id="KW-0863">Zinc-finger</keyword>
<dbReference type="Pfam" id="PF13639">
    <property type="entry name" value="zf-RING_2"/>
    <property type="match status" value="1"/>
</dbReference>
<dbReference type="GO" id="GO:0008270">
    <property type="term" value="F:zinc ion binding"/>
    <property type="evidence" value="ECO:0007669"/>
    <property type="project" value="UniProtKB-KW"/>
</dbReference>
<dbReference type="InterPro" id="IPR001841">
    <property type="entry name" value="Znf_RING"/>
</dbReference>
<keyword evidence="2" id="KW-0862">Zinc</keyword>
<dbReference type="EnsemblMetazoa" id="G24369.4">
    <property type="protein sequence ID" value="G24369.4:cds"/>
    <property type="gene ID" value="G24369"/>
</dbReference>
<sequence length="100" mass="11468">QEMMTGFTDDRARNPPPGLPLSWGVSGTDLVSLGITSEVFEEEEDPCVICHEEMTPPTTVMLECKHRFHDECIRKWLREQSTCPNCRIYALLPDEFPSLR</sequence>
<evidence type="ECO:0000256" key="2">
    <source>
        <dbReference type="ARBA" id="ARBA00022833"/>
    </source>
</evidence>
<evidence type="ECO:0000313" key="6">
    <source>
        <dbReference type="EnsemblMetazoa" id="G24369.4:cds"/>
    </source>
</evidence>
<keyword evidence="1 3" id="KW-0479">Metal-binding</keyword>
<organism evidence="6 7">
    <name type="scientific">Magallana gigas</name>
    <name type="common">Pacific oyster</name>
    <name type="synonym">Crassostrea gigas</name>
    <dbReference type="NCBI Taxonomy" id="29159"/>
    <lineage>
        <taxon>Eukaryota</taxon>
        <taxon>Metazoa</taxon>
        <taxon>Spiralia</taxon>
        <taxon>Lophotrochozoa</taxon>
        <taxon>Mollusca</taxon>
        <taxon>Bivalvia</taxon>
        <taxon>Autobranchia</taxon>
        <taxon>Pteriomorphia</taxon>
        <taxon>Ostreida</taxon>
        <taxon>Ostreoidea</taxon>
        <taxon>Ostreidae</taxon>
        <taxon>Magallana</taxon>
    </lineage>
</organism>
<dbReference type="PANTHER" id="PTHR17550:SF4">
    <property type="entry name" value="E3 UBIQUITIN-PROTEIN LIGASE TTC3"/>
    <property type="match status" value="1"/>
</dbReference>
<dbReference type="PROSITE" id="PS50089">
    <property type="entry name" value="ZF_RING_2"/>
    <property type="match status" value="1"/>
</dbReference>
<proteinExistence type="predicted"/>
<evidence type="ECO:0000256" key="1">
    <source>
        <dbReference type="ARBA" id="ARBA00022771"/>
    </source>
</evidence>